<dbReference type="InterPro" id="IPR050245">
    <property type="entry name" value="PrsA_foldase"/>
</dbReference>
<dbReference type="Proteomes" id="UP000504724">
    <property type="component" value="Chromosome"/>
</dbReference>
<keyword evidence="6" id="KW-0732">Signal</keyword>
<dbReference type="EC" id="5.2.1.8" evidence="3"/>
<evidence type="ECO:0000313" key="8">
    <source>
        <dbReference type="EMBL" id="QKI89332.1"/>
    </source>
</evidence>
<proteinExistence type="inferred from homology"/>
<evidence type="ECO:0000256" key="1">
    <source>
        <dbReference type="ARBA" id="ARBA00000971"/>
    </source>
</evidence>
<dbReference type="InterPro" id="IPR046357">
    <property type="entry name" value="PPIase_dom_sf"/>
</dbReference>
<dbReference type="SUPFAM" id="SSF109998">
    <property type="entry name" value="Triger factor/SurA peptide-binding domain-like"/>
    <property type="match status" value="1"/>
</dbReference>
<dbReference type="SUPFAM" id="SSF54534">
    <property type="entry name" value="FKBP-like"/>
    <property type="match status" value="1"/>
</dbReference>
<gene>
    <name evidence="8" type="ORF">HQN79_07020</name>
</gene>
<reference evidence="8 9" key="1">
    <citation type="submission" date="2020-05" db="EMBL/GenBank/DDBJ databases">
        <title>Thiomicrorhabdus sediminis sp.nov. and Thiomicrorhabdus xiamenensis sp.nov., novel sulfur-oxidizing bacteria isolated from coastal sediment.</title>
        <authorList>
            <person name="Liu X."/>
        </authorList>
    </citation>
    <scope>NUCLEOTIDE SEQUENCE [LARGE SCALE GENOMIC DNA]</scope>
    <source>
        <strain evidence="8 9">G2</strain>
    </source>
</reference>
<accession>A0A7D4NQY3</accession>
<protein>
    <recommendedName>
        <fullName evidence="3">peptidylprolyl isomerase</fullName>
        <ecNumber evidence="3">5.2.1.8</ecNumber>
    </recommendedName>
</protein>
<sequence length="261" mass="29042">MFTTKPFIFSLFAVVAFANAAVVSAADIASVNGKTITEQDYELFIQENKQAQVPNIDREQVIAELINRELVFQDAMSKGLDKDPVLLKKLEMIKLNLLISAAIEKAVNTPPITDSELKKLYEDKLANFAQKEYKARHILLNSQTEAEAVIRELDKGADFAELAKTKSVGPTGKNGGDLGWFSPSQMVAEFSTAVTALNKKQYTKSPVQTQFGYHVILLEDSREARAPSFDSVKAKLKQVIRQQRATSYLESLRKKANITVK</sequence>
<dbReference type="InterPro" id="IPR027304">
    <property type="entry name" value="Trigger_fact/SurA_dom_sf"/>
</dbReference>
<dbReference type="PANTHER" id="PTHR47245">
    <property type="entry name" value="PEPTIDYLPROLYL ISOMERASE"/>
    <property type="match status" value="1"/>
</dbReference>
<dbReference type="PROSITE" id="PS50198">
    <property type="entry name" value="PPIC_PPIASE_2"/>
    <property type="match status" value="1"/>
</dbReference>
<dbReference type="Pfam" id="PF13145">
    <property type="entry name" value="Rotamase_2"/>
    <property type="match status" value="1"/>
</dbReference>
<keyword evidence="4 5" id="KW-0697">Rotamase</keyword>
<dbReference type="Gene3D" id="3.10.50.40">
    <property type="match status" value="1"/>
</dbReference>
<organism evidence="8 9">
    <name type="scientific">Thiomicrorhabdus xiamenensis</name>
    <dbReference type="NCBI Taxonomy" id="2739063"/>
    <lineage>
        <taxon>Bacteria</taxon>
        <taxon>Pseudomonadati</taxon>
        <taxon>Pseudomonadota</taxon>
        <taxon>Gammaproteobacteria</taxon>
        <taxon>Thiotrichales</taxon>
        <taxon>Piscirickettsiaceae</taxon>
        <taxon>Thiomicrorhabdus</taxon>
    </lineage>
</organism>
<dbReference type="AlphaFoldDB" id="A0A7D4NQY3"/>
<feature type="domain" description="PpiC" evidence="7">
    <location>
        <begin position="130"/>
        <end position="220"/>
    </location>
</feature>
<evidence type="ECO:0000313" key="9">
    <source>
        <dbReference type="Proteomes" id="UP000504724"/>
    </source>
</evidence>
<dbReference type="InterPro" id="IPR000297">
    <property type="entry name" value="PPIase_PpiC"/>
</dbReference>
<dbReference type="RefSeq" id="WP_173285230.1">
    <property type="nucleotide sequence ID" value="NZ_CP054020.1"/>
</dbReference>
<evidence type="ECO:0000256" key="2">
    <source>
        <dbReference type="ARBA" id="ARBA00007656"/>
    </source>
</evidence>
<feature type="signal peptide" evidence="6">
    <location>
        <begin position="1"/>
        <end position="25"/>
    </location>
</feature>
<dbReference type="EMBL" id="CP054020">
    <property type="protein sequence ID" value="QKI89332.1"/>
    <property type="molecule type" value="Genomic_DNA"/>
</dbReference>
<evidence type="ECO:0000256" key="5">
    <source>
        <dbReference type="PROSITE-ProRule" id="PRU00278"/>
    </source>
</evidence>
<dbReference type="InterPro" id="IPR023058">
    <property type="entry name" value="PPIase_PpiC_CS"/>
</dbReference>
<keyword evidence="5 8" id="KW-0413">Isomerase</keyword>
<dbReference type="Gene3D" id="1.10.8.1040">
    <property type="match status" value="1"/>
</dbReference>
<dbReference type="PANTHER" id="PTHR47245:SF2">
    <property type="entry name" value="PEPTIDYL-PROLYL CIS-TRANS ISOMERASE HP_0175-RELATED"/>
    <property type="match status" value="1"/>
</dbReference>
<keyword evidence="9" id="KW-1185">Reference proteome</keyword>
<evidence type="ECO:0000256" key="6">
    <source>
        <dbReference type="SAM" id="SignalP"/>
    </source>
</evidence>
<feature type="chain" id="PRO_5028857217" description="peptidylprolyl isomerase" evidence="6">
    <location>
        <begin position="26"/>
        <end position="261"/>
    </location>
</feature>
<dbReference type="KEGG" id="txa:HQN79_07020"/>
<comment type="similarity">
    <text evidence="2">Belongs to the PpiC/parvulin rotamase family.</text>
</comment>
<evidence type="ECO:0000256" key="3">
    <source>
        <dbReference type="ARBA" id="ARBA00013194"/>
    </source>
</evidence>
<evidence type="ECO:0000256" key="4">
    <source>
        <dbReference type="ARBA" id="ARBA00023110"/>
    </source>
</evidence>
<dbReference type="GO" id="GO:0003755">
    <property type="term" value="F:peptidyl-prolyl cis-trans isomerase activity"/>
    <property type="evidence" value="ECO:0007669"/>
    <property type="project" value="UniProtKB-KW"/>
</dbReference>
<evidence type="ECO:0000259" key="7">
    <source>
        <dbReference type="PROSITE" id="PS50198"/>
    </source>
</evidence>
<name>A0A7D4NQY3_9GAMM</name>
<comment type="catalytic activity">
    <reaction evidence="1">
        <text>[protein]-peptidylproline (omega=180) = [protein]-peptidylproline (omega=0)</text>
        <dbReference type="Rhea" id="RHEA:16237"/>
        <dbReference type="Rhea" id="RHEA-COMP:10747"/>
        <dbReference type="Rhea" id="RHEA-COMP:10748"/>
        <dbReference type="ChEBI" id="CHEBI:83833"/>
        <dbReference type="ChEBI" id="CHEBI:83834"/>
        <dbReference type="EC" id="5.2.1.8"/>
    </reaction>
</comment>
<dbReference type="PROSITE" id="PS01096">
    <property type="entry name" value="PPIC_PPIASE_1"/>
    <property type="match status" value="1"/>
</dbReference>